<sequence length="170" mass="19856">MVSDPCNILISAMMLFVRSYEYGTISEILRTSLTTDVLILVPCMTRIVILVRFFTTLKLSRLFNVHSLWLTYRVWFHVVYQIFIIFISDVSIIHFIHDTLCYFEIIKDSAFSRTYTKYMTLDYVHSFSIISINSFMRRSSHPSSSSHPNCCSYPFVNFITLGIFALSLIK</sequence>
<feature type="transmembrane region" description="Helical" evidence="1">
    <location>
        <begin position="37"/>
        <end position="54"/>
    </location>
</feature>
<keyword evidence="3" id="KW-1185">Reference proteome</keyword>
<dbReference type="Proteomes" id="UP000223025">
    <property type="component" value="Segment"/>
</dbReference>
<dbReference type="KEGG" id="vg:40088537"/>
<feature type="transmembrane region" description="Helical" evidence="1">
    <location>
        <begin position="74"/>
        <end position="97"/>
    </location>
</feature>
<organism evidence="2 3">
    <name type="scientific">Agrobacterium phage Atu_ph07</name>
    <dbReference type="NCBI Taxonomy" id="2024264"/>
    <lineage>
        <taxon>Viruses</taxon>
        <taxon>Duplodnaviria</taxon>
        <taxon>Heunggongvirae</taxon>
        <taxon>Uroviricota</taxon>
        <taxon>Caudoviricetes</taxon>
        <taxon>Polybotosvirus</taxon>
        <taxon>Polybotosvirus Atuph07</taxon>
    </lineage>
</organism>
<dbReference type="GeneID" id="40088537"/>
<accession>A0A2L0V0I5</accession>
<dbReference type="RefSeq" id="YP_009612199.1">
    <property type="nucleotide sequence ID" value="NC_042013.1"/>
</dbReference>
<proteinExistence type="predicted"/>
<name>A0A2L0V0I5_9CAUD</name>
<feature type="transmembrane region" description="Helical" evidence="1">
    <location>
        <begin position="152"/>
        <end position="169"/>
    </location>
</feature>
<reference evidence="2 3" key="1">
    <citation type="submission" date="2017-06" db="EMBL/GenBank/DDBJ databases">
        <authorList>
            <person name="Kim H.J."/>
            <person name="Triplett B.A."/>
        </authorList>
    </citation>
    <scope>NUCLEOTIDE SEQUENCE [LARGE SCALE GENOMIC DNA]</scope>
</reference>
<dbReference type="EMBL" id="MF403008">
    <property type="protein sequence ID" value="AUZ95293.1"/>
    <property type="molecule type" value="Genomic_DNA"/>
</dbReference>
<evidence type="ECO:0000313" key="3">
    <source>
        <dbReference type="Proteomes" id="UP000223025"/>
    </source>
</evidence>
<evidence type="ECO:0000313" key="2">
    <source>
        <dbReference type="EMBL" id="AUZ95293.1"/>
    </source>
</evidence>
<protein>
    <submittedName>
        <fullName evidence="2">Uncharacterized protein</fullName>
    </submittedName>
</protein>
<keyword evidence="1" id="KW-1133">Transmembrane helix</keyword>
<keyword evidence="1" id="KW-0812">Transmembrane</keyword>
<evidence type="ECO:0000256" key="1">
    <source>
        <dbReference type="SAM" id="Phobius"/>
    </source>
</evidence>
<keyword evidence="1" id="KW-0472">Membrane</keyword>